<name>G4LV38_SCHMA</name>
<dbReference type="CTD" id="8347061"/>
<evidence type="ECO:0000313" key="4">
    <source>
        <dbReference type="Proteomes" id="UP000008854"/>
    </source>
</evidence>
<dbReference type="Gene3D" id="1.20.5.690">
    <property type="entry name" value="Importin-alpha, importin-beta-binding domain"/>
    <property type="match status" value="1"/>
</dbReference>
<keyword evidence="2" id="KW-0812">Transmembrane</keyword>
<dbReference type="GO" id="GO:0006606">
    <property type="term" value="P:protein import into nucleus"/>
    <property type="evidence" value="ECO:0007669"/>
    <property type="project" value="InterPro"/>
</dbReference>
<organism evidence="4 5">
    <name type="scientific">Schistosoma mansoni</name>
    <name type="common">Blood fluke</name>
    <dbReference type="NCBI Taxonomy" id="6183"/>
    <lineage>
        <taxon>Eukaryota</taxon>
        <taxon>Metazoa</taxon>
        <taxon>Spiralia</taxon>
        <taxon>Lophotrochozoa</taxon>
        <taxon>Platyhelminthes</taxon>
        <taxon>Trematoda</taxon>
        <taxon>Digenea</taxon>
        <taxon>Strigeidida</taxon>
        <taxon>Schistosomatoidea</taxon>
        <taxon>Schistosomatidae</taxon>
        <taxon>Schistosoma</taxon>
    </lineage>
</organism>
<dbReference type="InParanoid" id="G4LV38"/>
<feature type="transmembrane region" description="Helical" evidence="2">
    <location>
        <begin position="12"/>
        <end position="34"/>
    </location>
</feature>
<keyword evidence="4" id="KW-1185">Reference proteome</keyword>
<dbReference type="PROSITE" id="PS51214">
    <property type="entry name" value="IBB"/>
    <property type="match status" value="1"/>
</dbReference>
<dbReference type="GO" id="GO:0061608">
    <property type="term" value="F:nuclear import signal receptor activity"/>
    <property type="evidence" value="ECO:0007669"/>
    <property type="project" value="InterPro"/>
</dbReference>
<dbReference type="eggNOG" id="KOG0166">
    <property type="taxonomic scope" value="Eukaryota"/>
</dbReference>
<dbReference type="STRING" id="6183.G4LV38"/>
<dbReference type="HOGENOM" id="CLU_1724590_0_0_1"/>
<dbReference type="InterPro" id="IPR036975">
    <property type="entry name" value="Importin-a_IBB_sf"/>
</dbReference>
<dbReference type="RefSeq" id="XP_018645140.1">
    <property type="nucleotide sequence ID" value="XM_018791724.1"/>
</dbReference>
<dbReference type="InterPro" id="IPR002652">
    <property type="entry name" value="Importin-a_IBB"/>
</dbReference>
<accession>G4LV38</accession>
<dbReference type="Pfam" id="PF01749">
    <property type="entry name" value="IBB"/>
    <property type="match status" value="1"/>
</dbReference>
<keyword evidence="2" id="KW-0472">Membrane</keyword>
<dbReference type="OrthoDB" id="9632791at2759"/>
<protein>
    <submittedName>
        <fullName evidence="5">Importin alpha, putative</fullName>
    </submittedName>
</protein>
<keyword evidence="2" id="KW-1133">Transmembrane helix</keyword>
<dbReference type="AlphaFoldDB" id="G4LV38"/>
<keyword evidence="1" id="KW-0813">Transport</keyword>
<dbReference type="GeneID" id="8347061"/>
<sequence>MNLTVKILLSPQIPVLIVIIHGFCSLSSHLINGFQWCFYFTQITHFLVNLSLYIFCQACGIFYSIIQSYVLSGNFTGVMARSRLHKNKDKDAEELRRRYTDQSVELRKAKKDEQLQKQRNILLTELDETSPLKEKQVDTPKHLNYDVVIPDM</sequence>
<dbReference type="KEGG" id="smm:Smp_168490"/>
<evidence type="ECO:0000256" key="1">
    <source>
        <dbReference type="PROSITE-ProRule" id="PRU00561"/>
    </source>
</evidence>
<reference evidence="5" key="2">
    <citation type="submission" date="2018-12" db="UniProtKB">
        <authorList>
            <consortium name="WormBaseParasite"/>
        </authorList>
    </citation>
    <scope>IDENTIFICATION</scope>
    <source>
        <strain evidence="5">Puerto Rican</strain>
    </source>
</reference>
<evidence type="ECO:0000256" key="2">
    <source>
        <dbReference type="SAM" id="Phobius"/>
    </source>
</evidence>
<evidence type="ECO:0000313" key="5">
    <source>
        <dbReference type="WBParaSite" id="Smp_168490.1"/>
    </source>
</evidence>
<dbReference type="WBParaSite" id="Smp_168490.1">
    <property type="protein sequence ID" value="Smp_168490.1"/>
    <property type="gene ID" value="Smp_168490"/>
</dbReference>
<reference evidence="4" key="1">
    <citation type="journal article" date="2012" name="PLoS Negl. Trop. Dis.">
        <title>A systematically improved high quality genome and transcriptome of the human blood fluke Schistosoma mansoni.</title>
        <authorList>
            <person name="Protasio A.V."/>
            <person name="Tsai I.J."/>
            <person name="Babbage A."/>
            <person name="Nichol S."/>
            <person name="Hunt M."/>
            <person name="Aslett M.A."/>
            <person name="De Silva N."/>
            <person name="Velarde G.S."/>
            <person name="Anderson T.J."/>
            <person name="Clark R.C."/>
            <person name="Davidson C."/>
            <person name="Dillon G.P."/>
            <person name="Holroyd N.E."/>
            <person name="LoVerde P.T."/>
            <person name="Lloyd C."/>
            <person name="McQuillan J."/>
            <person name="Oliveira G."/>
            <person name="Otto T.D."/>
            <person name="Parker-Manuel S.J."/>
            <person name="Quail M.A."/>
            <person name="Wilson R.A."/>
            <person name="Zerlotini A."/>
            <person name="Dunne D.W."/>
            <person name="Berriman M."/>
        </authorList>
    </citation>
    <scope>NUCLEOTIDE SEQUENCE [LARGE SCALE GENOMIC DNA]</scope>
    <source>
        <strain evidence="4">Puerto Rican</strain>
    </source>
</reference>
<feature type="domain" description="IBB" evidence="3">
    <location>
        <begin position="67"/>
        <end position="128"/>
    </location>
</feature>
<evidence type="ECO:0000259" key="3">
    <source>
        <dbReference type="PROSITE" id="PS51214"/>
    </source>
</evidence>
<feature type="transmembrane region" description="Helical" evidence="2">
    <location>
        <begin position="46"/>
        <end position="66"/>
    </location>
</feature>
<proteinExistence type="predicted"/>
<dbReference type="Proteomes" id="UP000008854">
    <property type="component" value="Unassembled WGS sequence"/>
</dbReference>